<gene>
    <name evidence="2" type="ORF">MNBD_GAMMA25-1344</name>
</gene>
<dbReference type="NCBIfam" id="NF008769">
    <property type="entry name" value="PRK11798.2-5"/>
    <property type="match status" value="1"/>
</dbReference>
<dbReference type="EMBL" id="UOFY01000042">
    <property type="protein sequence ID" value="VAX09888.1"/>
    <property type="molecule type" value="Genomic_DNA"/>
</dbReference>
<organism evidence="2">
    <name type="scientific">hydrothermal vent metagenome</name>
    <dbReference type="NCBI Taxonomy" id="652676"/>
    <lineage>
        <taxon>unclassified sequences</taxon>
        <taxon>metagenomes</taxon>
        <taxon>ecological metagenomes</taxon>
    </lineage>
</organism>
<proteinExistence type="predicted"/>
<dbReference type="PANTHER" id="PTHR37486:SF1">
    <property type="entry name" value="STRINGENT STARVATION PROTEIN B"/>
    <property type="match status" value="1"/>
</dbReference>
<dbReference type="Pfam" id="PF04386">
    <property type="entry name" value="SspB"/>
    <property type="match status" value="1"/>
</dbReference>
<feature type="region of interest" description="Disordered" evidence="1">
    <location>
        <begin position="99"/>
        <end position="126"/>
    </location>
</feature>
<dbReference type="AlphaFoldDB" id="A0A3B1BEV3"/>
<dbReference type="PIRSF" id="PIRSF005276">
    <property type="entry name" value="SspB"/>
    <property type="match status" value="1"/>
</dbReference>
<protein>
    <submittedName>
        <fullName evidence="2">Stringent starvation protein B</fullName>
    </submittedName>
</protein>
<dbReference type="SUPFAM" id="SSF101738">
    <property type="entry name" value="SspB-like"/>
    <property type="match status" value="1"/>
</dbReference>
<name>A0A3B1BEV3_9ZZZZ</name>
<dbReference type="Gene3D" id="2.30.30.220">
    <property type="entry name" value="SspB-like"/>
    <property type="match status" value="1"/>
</dbReference>
<evidence type="ECO:0000256" key="1">
    <source>
        <dbReference type="SAM" id="MobiDB-lite"/>
    </source>
</evidence>
<sequence length="126" mass="13879">MEMSSNQPYLLRALYEWIMDNNLTPYVLVNAEAERVEVPTQYIENGKIVLNLSAAAVNSLDLSNDYVMFNARFSGKATDVNFPVSAVLAIYAKENGQGMVFNDGSTEPPPPEPEKPSASAHLKLVK</sequence>
<evidence type="ECO:0000313" key="2">
    <source>
        <dbReference type="EMBL" id="VAX09888.1"/>
    </source>
</evidence>
<dbReference type="InterPro" id="IPR036760">
    <property type="entry name" value="SspB-like_sf"/>
</dbReference>
<dbReference type="GO" id="GO:0005840">
    <property type="term" value="C:ribosome"/>
    <property type="evidence" value="ECO:0007669"/>
    <property type="project" value="TreeGrafter"/>
</dbReference>
<dbReference type="InterPro" id="IPR007481">
    <property type="entry name" value="SspB"/>
</dbReference>
<accession>A0A3B1BEV3</accession>
<dbReference type="GO" id="GO:0005829">
    <property type="term" value="C:cytosol"/>
    <property type="evidence" value="ECO:0007669"/>
    <property type="project" value="TreeGrafter"/>
</dbReference>
<reference evidence="2" key="1">
    <citation type="submission" date="2018-06" db="EMBL/GenBank/DDBJ databases">
        <authorList>
            <person name="Zhirakovskaya E."/>
        </authorList>
    </citation>
    <scope>NUCLEOTIDE SEQUENCE</scope>
</reference>
<dbReference type="GO" id="GO:0045732">
    <property type="term" value="P:positive regulation of protein catabolic process"/>
    <property type="evidence" value="ECO:0007669"/>
    <property type="project" value="TreeGrafter"/>
</dbReference>
<dbReference type="PANTHER" id="PTHR37486">
    <property type="entry name" value="STRINGENT STARVATION PROTEIN B"/>
    <property type="match status" value="1"/>
</dbReference>